<keyword evidence="2" id="KW-0812">Transmembrane</keyword>
<evidence type="ECO:0000256" key="1">
    <source>
        <dbReference type="SAM" id="MobiDB-lite"/>
    </source>
</evidence>
<feature type="region of interest" description="Disordered" evidence="1">
    <location>
        <begin position="84"/>
        <end position="125"/>
    </location>
</feature>
<feature type="transmembrane region" description="Helical" evidence="2">
    <location>
        <begin position="135"/>
        <end position="154"/>
    </location>
</feature>
<feature type="region of interest" description="Disordered" evidence="1">
    <location>
        <begin position="1"/>
        <end position="28"/>
    </location>
</feature>
<name>A0A8H3B873_9AGAM</name>
<gene>
    <name evidence="3" type="ORF">RDB_LOCUS77728</name>
</gene>
<feature type="compositionally biased region" description="Polar residues" evidence="1">
    <location>
        <begin position="103"/>
        <end position="114"/>
    </location>
</feature>
<comment type="caution">
    <text evidence="3">The sequence shown here is derived from an EMBL/GenBank/DDBJ whole genome shotgun (WGS) entry which is preliminary data.</text>
</comment>
<reference evidence="3" key="1">
    <citation type="submission" date="2021-01" db="EMBL/GenBank/DDBJ databases">
        <authorList>
            <person name="Kaushik A."/>
        </authorList>
    </citation>
    <scope>NUCLEOTIDE SEQUENCE</scope>
    <source>
        <strain evidence="3">AG1-1B</strain>
    </source>
</reference>
<feature type="compositionally biased region" description="Basic residues" evidence="1">
    <location>
        <begin position="1"/>
        <end position="12"/>
    </location>
</feature>
<accession>A0A8H3B873</accession>
<keyword evidence="2" id="KW-0472">Membrane</keyword>
<evidence type="ECO:0000313" key="4">
    <source>
        <dbReference type="Proteomes" id="UP000663826"/>
    </source>
</evidence>
<sequence length="243" mass="26652">MTGPVRSKKGKGKAPVPPSHPRNLMETPNSRFAMWKAFQRKMWDDIAIREGREPFKPMVARKAYVRQSGHYNFARQTPGLSRYISYSSSPEPEPAHAADSGLTPPQESGSSRPTAQDLPCRGRTRSDRGYRPHHAIIYSSTYCFVYWLTSYLVWAVTAGFAADITLVRVAITSVKQAVTVAVTWLATTPFAPALLARCLARAVAVGITVHIAVIRVAITSVEQAITVAVSRLSATPLTPAVWC</sequence>
<organism evidence="3 4">
    <name type="scientific">Rhizoctonia solani</name>
    <dbReference type="NCBI Taxonomy" id="456999"/>
    <lineage>
        <taxon>Eukaryota</taxon>
        <taxon>Fungi</taxon>
        <taxon>Dikarya</taxon>
        <taxon>Basidiomycota</taxon>
        <taxon>Agaricomycotina</taxon>
        <taxon>Agaricomycetes</taxon>
        <taxon>Cantharellales</taxon>
        <taxon>Ceratobasidiaceae</taxon>
        <taxon>Rhizoctonia</taxon>
    </lineage>
</organism>
<evidence type="ECO:0000256" key="2">
    <source>
        <dbReference type="SAM" id="Phobius"/>
    </source>
</evidence>
<protein>
    <submittedName>
        <fullName evidence="3">Uncharacterized protein</fullName>
    </submittedName>
</protein>
<evidence type="ECO:0000313" key="3">
    <source>
        <dbReference type="EMBL" id="CAE6449606.1"/>
    </source>
</evidence>
<dbReference type="EMBL" id="CAJMWQ010001411">
    <property type="protein sequence ID" value="CAE6449606.1"/>
    <property type="molecule type" value="Genomic_DNA"/>
</dbReference>
<dbReference type="Proteomes" id="UP000663826">
    <property type="component" value="Unassembled WGS sequence"/>
</dbReference>
<proteinExistence type="predicted"/>
<keyword evidence="2" id="KW-1133">Transmembrane helix</keyword>
<dbReference type="AlphaFoldDB" id="A0A8H3B873"/>